<dbReference type="InterPro" id="IPR014555">
    <property type="entry name" value="RecF-like"/>
</dbReference>
<proteinExistence type="predicted"/>
<dbReference type="PANTHER" id="PTHR32182">
    <property type="entry name" value="DNA REPLICATION AND REPAIR PROTEIN RECF"/>
    <property type="match status" value="1"/>
</dbReference>
<dbReference type="Proteomes" id="UP001148203">
    <property type="component" value="Unassembled WGS sequence"/>
</dbReference>
<dbReference type="PANTHER" id="PTHR32182:SF25">
    <property type="entry name" value="SLR1056 PROTEIN"/>
    <property type="match status" value="1"/>
</dbReference>
<comment type="caution">
    <text evidence="2">The sequence shown here is derived from an EMBL/GenBank/DDBJ whole genome shotgun (WGS) entry which is preliminary data.</text>
</comment>
<dbReference type="PIRSF" id="PIRSF029347">
    <property type="entry name" value="RecF"/>
    <property type="match status" value="1"/>
</dbReference>
<dbReference type="Pfam" id="PF13304">
    <property type="entry name" value="AAA_21"/>
    <property type="match status" value="2"/>
</dbReference>
<dbReference type="InterPro" id="IPR027417">
    <property type="entry name" value="P-loop_NTPase"/>
</dbReference>
<dbReference type="SUPFAM" id="SSF52540">
    <property type="entry name" value="P-loop containing nucleoside triphosphate hydrolases"/>
    <property type="match status" value="1"/>
</dbReference>
<gene>
    <name evidence="2" type="ORF">M5G11_18705</name>
</gene>
<dbReference type="RefSeq" id="WP_273912335.1">
    <property type="nucleotide sequence ID" value="NZ_JAMDGX010000054.1"/>
</dbReference>
<keyword evidence="3" id="KW-1185">Reference proteome</keyword>
<accession>A0ABT5NWK4</accession>
<protein>
    <submittedName>
        <fullName evidence="2">AAA family ATPase</fullName>
    </submittedName>
</protein>
<dbReference type="InterPro" id="IPR003959">
    <property type="entry name" value="ATPase_AAA_core"/>
</dbReference>
<name>A0ABT5NWK4_9PSED</name>
<dbReference type="EMBL" id="JAMDGY010000059">
    <property type="protein sequence ID" value="MDD0992565.1"/>
    <property type="molecule type" value="Genomic_DNA"/>
</dbReference>
<feature type="domain" description="ATPase AAA-type core" evidence="1">
    <location>
        <begin position="23"/>
        <end position="79"/>
    </location>
</feature>
<feature type="domain" description="ATPase AAA-type core" evidence="1">
    <location>
        <begin position="198"/>
        <end position="355"/>
    </location>
</feature>
<sequence length="398" mass="43617">MLTTLAVANYRSINQLVLPLQRLNLITGPNGSGKSNLYKALRLLAETARGGVVNALAGEGGLESTFWAGPEQITRRMRQGEVAVQGGPRKGAKRLQLGFAGEDFGYSIGLGLPDSSGHYMLPGQSTPIASRFTLDPLIKRECIWAGAAYRPASLLVDRQGPMVRAREGRQWEVLSQHTSSGDSLFDQVGNLRSSPEVLHLREQIRGWRFYDHFRTDAQAPARRPQLGTRTPVLHHDGRDLAAALQTIIEVGDQDALHATISDAFPGARLEIDAVPGGLFAVKFYQEGLLRPLSAAELSDGTLRYLLLVAALLTPRPPTMMVLNEPETSLHPDLLPALARLIIRATEQCQVWVVSHARRLIAALEQDARCNSIVLEKHLGQTQVQGQGLLDTPAWHWPE</sequence>
<evidence type="ECO:0000259" key="1">
    <source>
        <dbReference type="Pfam" id="PF13304"/>
    </source>
</evidence>
<organism evidence="2 3">
    <name type="scientific">Pseudomonas fontis</name>
    <dbReference type="NCBI Taxonomy" id="2942633"/>
    <lineage>
        <taxon>Bacteria</taxon>
        <taxon>Pseudomonadati</taxon>
        <taxon>Pseudomonadota</taxon>
        <taxon>Gammaproteobacteria</taxon>
        <taxon>Pseudomonadales</taxon>
        <taxon>Pseudomonadaceae</taxon>
        <taxon>Pseudomonas</taxon>
    </lineage>
</organism>
<reference evidence="2 3" key="1">
    <citation type="submission" date="2022-05" db="EMBL/GenBank/DDBJ databases">
        <title>Novel Pseudomonas spp. Isolated from a Rainbow Trout Aquaculture Facility.</title>
        <authorList>
            <person name="Testerman T."/>
            <person name="Graf J."/>
        </authorList>
    </citation>
    <scope>NUCLEOTIDE SEQUENCE [LARGE SCALE GENOMIC DNA]</scope>
    <source>
        <strain evidence="2 3">ID681</strain>
    </source>
</reference>
<evidence type="ECO:0000313" key="3">
    <source>
        <dbReference type="Proteomes" id="UP001148203"/>
    </source>
</evidence>
<evidence type="ECO:0000313" key="2">
    <source>
        <dbReference type="EMBL" id="MDD0992565.1"/>
    </source>
</evidence>
<dbReference type="Gene3D" id="3.40.50.300">
    <property type="entry name" value="P-loop containing nucleotide triphosphate hydrolases"/>
    <property type="match status" value="2"/>
</dbReference>